<organism evidence="11 12">
    <name type="scientific">Botryobasidium botryosum (strain FD-172 SS1)</name>
    <dbReference type="NCBI Taxonomy" id="930990"/>
    <lineage>
        <taxon>Eukaryota</taxon>
        <taxon>Fungi</taxon>
        <taxon>Dikarya</taxon>
        <taxon>Basidiomycota</taxon>
        <taxon>Agaricomycotina</taxon>
        <taxon>Agaricomycetes</taxon>
        <taxon>Cantharellales</taxon>
        <taxon>Botryobasidiaceae</taxon>
        <taxon>Botryobasidium</taxon>
    </lineage>
</organism>
<dbReference type="HOGENOM" id="CLU_001570_25_0_1"/>
<dbReference type="GO" id="GO:0020037">
    <property type="term" value="F:heme binding"/>
    <property type="evidence" value="ECO:0007669"/>
    <property type="project" value="InterPro"/>
</dbReference>
<name>A0A067LYY5_BOTB1</name>
<evidence type="ECO:0000313" key="11">
    <source>
        <dbReference type="EMBL" id="KDQ08638.1"/>
    </source>
</evidence>
<evidence type="ECO:0000256" key="1">
    <source>
        <dbReference type="ARBA" id="ARBA00001971"/>
    </source>
</evidence>
<evidence type="ECO:0000256" key="8">
    <source>
        <dbReference type="ARBA" id="ARBA00023033"/>
    </source>
</evidence>
<dbReference type="PRINTS" id="PR00463">
    <property type="entry name" value="EP450I"/>
</dbReference>
<feature type="binding site" description="axial binding residue" evidence="9">
    <location>
        <position position="461"/>
    </location>
    <ligand>
        <name>heme</name>
        <dbReference type="ChEBI" id="CHEBI:30413"/>
    </ligand>
    <ligandPart>
        <name>Fe</name>
        <dbReference type="ChEBI" id="CHEBI:18248"/>
    </ligandPart>
</feature>
<evidence type="ECO:0000256" key="5">
    <source>
        <dbReference type="ARBA" id="ARBA00022723"/>
    </source>
</evidence>
<dbReference type="InterPro" id="IPR050121">
    <property type="entry name" value="Cytochrome_P450_monoxygenase"/>
</dbReference>
<dbReference type="GO" id="GO:0016705">
    <property type="term" value="F:oxidoreductase activity, acting on paired donors, with incorporation or reduction of molecular oxygen"/>
    <property type="evidence" value="ECO:0007669"/>
    <property type="project" value="InterPro"/>
</dbReference>
<keyword evidence="12" id="KW-1185">Reference proteome</keyword>
<dbReference type="STRING" id="930990.A0A067LYY5"/>
<evidence type="ECO:0000256" key="4">
    <source>
        <dbReference type="ARBA" id="ARBA00022617"/>
    </source>
</evidence>
<dbReference type="InterPro" id="IPR036396">
    <property type="entry name" value="Cyt_P450_sf"/>
</dbReference>
<dbReference type="AlphaFoldDB" id="A0A067LYY5"/>
<dbReference type="InParanoid" id="A0A067LYY5"/>
<dbReference type="PRINTS" id="PR00385">
    <property type="entry name" value="P450"/>
</dbReference>
<accession>A0A067LYY5</accession>
<dbReference type="Pfam" id="PF00067">
    <property type="entry name" value="p450"/>
    <property type="match status" value="1"/>
</dbReference>
<dbReference type="EMBL" id="KL198088">
    <property type="protein sequence ID" value="KDQ08638.1"/>
    <property type="molecule type" value="Genomic_DNA"/>
</dbReference>
<evidence type="ECO:0000256" key="3">
    <source>
        <dbReference type="ARBA" id="ARBA00010617"/>
    </source>
</evidence>
<evidence type="ECO:0000313" key="12">
    <source>
        <dbReference type="Proteomes" id="UP000027195"/>
    </source>
</evidence>
<dbReference type="OrthoDB" id="1470350at2759"/>
<protein>
    <recommendedName>
        <fullName evidence="13">Cytochrome P450</fullName>
    </recommendedName>
</protein>
<dbReference type="InterPro" id="IPR002401">
    <property type="entry name" value="Cyt_P450_E_grp-I"/>
</dbReference>
<keyword evidence="5 9" id="KW-0479">Metal-binding</keyword>
<dbReference type="SUPFAM" id="SSF48264">
    <property type="entry name" value="Cytochrome P450"/>
    <property type="match status" value="1"/>
</dbReference>
<evidence type="ECO:0000256" key="6">
    <source>
        <dbReference type="ARBA" id="ARBA00023002"/>
    </source>
</evidence>
<evidence type="ECO:0008006" key="13">
    <source>
        <dbReference type="Google" id="ProtNLM"/>
    </source>
</evidence>
<reference evidence="12" key="1">
    <citation type="journal article" date="2014" name="Proc. Natl. Acad. Sci. U.S.A.">
        <title>Extensive sampling of basidiomycete genomes demonstrates inadequacy of the white-rot/brown-rot paradigm for wood decay fungi.</title>
        <authorList>
            <person name="Riley R."/>
            <person name="Salamov A.A."/>
            <person name="Brown D.W."/>
            <person name="Nagy L.G."/>
            <person name="Floudas D."/>
            <person name="Held B.W."/>
            <person name="Levasseur A."/>
            <person name="Lombard V."/>
            <person name="Morin E."/>
            <person name="Otillar R."/>
            <person name="Lindquist E.A."/>
            <person name="Sun H."/>
            <person name="LaButti K.M."/>
            <person name="Schmutz J."/>
            <person name="Jabbour D."/>
            <person name="Luo H."/>
            <person name="Baker S.E."/>
            <person name="Pisabarro A.G."/>
            <person name="Walton J.D."/>
            <person name="Blanchette R.A."/>
            <person name="Henrissat B."/>
            <person name="Martin F."/>
            <person name="Cullen D."/>
            <person name="Hibbett D.S."/>
            <person name="Grigoriev I.V."/>
        </authorList>
    </citation>
    <scope>NUCLEOTIDE SEQUENCE [LARGE SCALE GENOMIC DNA]</scope>
    <source>
        <strain evidence="12">FD-172 SS1</strain>
    </source>
</reference>
<proteinExistence type="inferred from homology"/>
<keyword evidence="8 10" id="KW-0503">Monooxygenase</keyword>
<dbReference type="PANTHER" id="PTHR24305">
    <property type="entry name" value="CYTOCHROME P450"/>
    <property type="match status" value="1"/>
</dbReference>
<dbReference type="Proteomes" id="UP000027195">
    <property type="component" value="Unassembled WGS sequence"/>
</dbReference>
<keyword evidence="7 9" id="KW-0408">Iron</keyword>
<dbReference type="InterPro" id="IPR017972">
    <property type="entry name" value="Cyt_P450_CS"/>
</dbReference>
<comment type="pathway">
    <text evidence="2">Secondary metabolite biosynthesis.</text>
</comment>
<dbReference type="GO" id="GO:0005506">
    <property type="term" value="F:iron ion binding"/>
    <property type="evidence" value="ECO:0007669"/>
    <property type="project" value="InterPro"/>
</dbReference>
<comment type="similarity">
    <text evidence="3 10">Belongs to the cytochrome P450 family.</text>
</comment>
<evidence type="ECO:0000256" key="9">
    <source>
        <dbReference type="PIRSR" id="PIRSR602401-1"/>
    </source>
</evidence>
<dbReference type="PANTHER" id="PTHR24305:SF166">
    <property type="entry name" value="CYTOCHROME P450 12A4, MITOCHONDRIAL-RELATED"/>
    <property type="match status" value="1"/>
</dbReference>
<evidence type="ECO:0000256" key="7">
    <source>
        <dbReference type="ARBA" id="ARBA00023004"/>
    </source>
</evidence>
<comment type="cofactor">
    <cofactor evidence="1 9">
        <name>heme</name>
        <dbReference type="ChEBI" id="CHEBI:30413"/>
    </cofactor>
</comment>
<evidence type="ECO:0000256" key="10">
    <source>
        <dbReference type="RuleBase" id="RU000461"/>
    </source>
</evidence>
<gene>
    <name evidence="11" type="ORF">BOTBODRAFT_179707</name>
</gene>
<sequence>MLNAVLAAVALFALSRLYKLWSGLKTIGYIPGIRCALGARSNLGALFGTRLNSALFYNPGANFAWEVKRTGGFKGETDIISVVPWLQGDPVVYVSSMEMMQQVLGYADTWDKEFGASRLFGANVATVRKEPWKRHRRVVSPAFSKKLYTLVWKESMQTFRDMVDAEGWDKKQSVTIPVLGDLTSKFTLNIIASCAFDFHSPWSDSISKIGQGLPLGKCLKVVIEDAPIRLLTPEWAYFLPIKAIKRVDTAFNTIFSFMRAQIALRREKIASEDVTSDNTQGRNTIFNNIVRANVDGGKFAFDEEEVISNTFIMLFAGHETTSRTLNALLTLLALYEEEQDKVYQEIQRILPNGRDPTFEDLESFIQIRKCIQEAMRLYPPATLLVREAMHDTQLNVTNKATGEVSHSVVLKKGARVVCDVIGIHYNPRHFPDPERFKPSRWDDESIDADAFAGFGQGPRACIGRKFSLAEATCFVAMLLRDWRVEVDRAEEESPQEWQRRVMTDTATGLRHLGPISVRFARRKPM</sequence>
<keyword evidence="6 10" id="KW-0560">Oxidoreductase</keyword>
<dbReference type="PROSITE" id="PS00086">
    <property type="entry name" value="CYTOCHROME_P450"/>
    <property type="match status" value="1"/>
</dbReference>
<dbReference type="Gene3D" id="1.10.630.10">
    <property type="entry name" value="Cytochrome P450"/>
    <property type="match status" value="1"/>
</dbReference>
<dbReference type="GO" id="GO:0004497">
    <property type="term" value="F:monooxygenase activity"/>
    <property type="evidence" value="ECO:0007669"/>
    <property type="project" value="UniProtKB-KW"/>
</dbReference>
<dbReference type="InterPro" id="IPR001128">
    <property type="entry name" value="Cyt_P450"/>
</dbReference>
<evidence type="ECO:0000256" key="2">
    <source>
        <dbReference type="ARBA" id="ARBA00005179"/>
    </source>
</evidence>
<keyword evidence="4 9" id="KW-0349">Heme</keyword>